<dbReference type="PROSITE" id="PS51044">
    <property type="entry name" value="ZF_SP_RING"/>
    <property type="match status" value="1"/>
</dbReference>
<comment type="pathway">
    <text evidence="2">Protein modification; protein sumoylation.</text>
</comment>
<feature type="compositionally biased region" description="Basic residues" evidence="11">
    <location>
        <begin position="1"/>
        <end position="12"/>
    </location>
</feature>
<comment type="similarity">
    <text evidence="3">Belongs to the NSE2 family.</text>
</comment>
<evidence type="ECO:0000313" key="13">
    <source>
        <dbReference type="EMBL" id="KAH8104567.1"/>
    </source>
</evidence>
<evidence type="ECO:0000256" key="10">
    <source>
        <dbReference type="PROSITE-ProRule" id="PRU00452"/>
    </source>
</evidence>
<reference evidence="13" key="1">
    <citation type="journal article" date="2021" name="New Phytol.">
        <title>Evolutionary innovations through gain and loss of genes in the ectomycorrhizal Boletales.</title>
        <authorList>
            <person name="Wu G."/>
            <person name="Miyauchi S."/>
            <person name="Morin E."/>
            <person name="Kuo A."/>
            <person name="Drula E."/>
            <person name="Varga T."/>
            <person name="Kohler A."/>
            <person name="Feng B."/>
            <person name="Cao Y."/>
            <person name="Lipzen A."/>
            <person name="Daum C."/>
            <person name="Hundley H."/>
            <person name="Pangilinan J."/>
            <person name="Johnson J."/>
            <person name="Barry K."/>
            <person name="LaButti K."/>
            <person name="Ng V."/>
            <person name="Ahrendt S."/>
            <person name="Min B."/>
            <person name="Choi I.G."/>
            <person name="Park H."/>
            <person name="Plett J.M."/>
            <person name="Magnuson J."/>
            <person name="Spatafora J.W."/>
            <person name="Nagy L.G."/>
            <person name="Henrissat B."/>
            <person name="Grigoriev I.V."/>
            <person name="Yang Z.L."/>
            <person name="Xu J."/>
            <person name="Martin F.M."/>
        </authorList>
    </citation>
    <scope>NUCLEOTIDE SEQUENCE</scope>
    <source>
        <strain evidence="13">KKN 215</strain>
    </source>
</reference>
<evidence type="ECO:0000256" key="9">
    <source>
        <dbReference type="ARBA" id="ARBA00023242"/>
    </source>
</evidence>
<dbReference type="SUPFAM" id="SSF57850">
    <property type="entry name" value="RING/U-box"/>
    <property type="match status" value="1"/>
</dbReference>
<feature type="compositionally biased region" description="Basic and acidic residues" evidence="11">
    <location>
        <begin position="303"/>
        <end position="326"/>
    </location>
</feature>
<comment type="caution">
    <text evidence="13">The sequence shown here is derived from an EMBL/GenBank/DDBJ whole genome shotgun (WGS) entry which is preliminary data.</text>
</comment>
<feature type="region of interest" description="Disordered" evidence="11">
    <location>
        <begin position="1"/>
        <end position="64"/>
    </location>
</feature>
<evidence type="ECO:0000259" key="12">
    <source>
        <dbReference type="PROSITE" id="PS51044"/>
    </source>
</evidence>
<dbReference type="GO" id="GO:0016925">
    <property type="term" value="P:protein sumoylation"/>
    <property type="evidence" value="ECO:0007669"/>
    <property type="project" value="UniProtKB-UniPathway"/>
</dbReference>
<dbReference type="GO" id="GO:0030915">
    <property type="term" value="C:Smc5-Smc6 complex"/>
    <property type="evidence" value="ECO:0007669"/>
    <property type="project" value="InterPro"/>
</dbReference>
<dbReference type="GO" id="GO:0061665">
    <property type="term" value="F:SUMO ligase activity"/>
    <property type="evidence" value="ECO:0007669"/>
    <property type="project" value="TreeGrafter"/>
</dbReference>
<dbReference type="CDD" id="cd16651">
    <property type="entry name" value="SPL-RING_NSE2"/>
    <property type="match status" value="1"/>
</dbReference>
<comment type="subcellular location">
    <subcellularLocation>
        <location evidence="1">Nucleus</location>
    </subcellularLocation>
</comment>
<keyword evidence="9" id="KW-0539">Nucleus</keyword>
<dbReference type="Proteomes" id="UP000813824">
    <property type="component" value="Unassembled WGS sequence"/>
</dbReference>
<name>A0A8K0XSY1_9AGAR</name>
<dbReference type="Gene3D" id="3.30.40.10">
    <property type="entry name" value="Zinc/RING finger domain, C3HC4 (zinc finger)"/>
    <property type="match status" value="1"/>
</dbReference>
<feature type="compositionally biased region" description="Acidic residues" evidence="11">
    <location>
        <begin position="327"/>
        <end position="337"/>
    </location>
</feature>
<sequence>MPAASSRRRRRAPSIEAIEEDMPTQVAAGEDLDDQEVEARPSKRAAGAKKRGVKPEKHQQDDDEVNVDDIFPDIITNYENQPLSRAEIQRLAGVAEDWSSMRKAAHTKAYALMSDIAASIAEFGDSEKGEKAILTVDGIMRRLLDTGKEMISHEEVLQEMTQEAGQKKSFPDIVDRYESGVEEMVAKYKTTTSRQKYAKDEDYRKFRQSIWEVQHPDEPMPALTDLVPKENGDDSDDEDDVQVGGVTQDYKCPLSLKPLINPLTSSLCGHSYDAVTIMEFIGQKSSFECPASGCHKITSRAQLEPDKELAKKAKAAQRRERAKNDSDVESDGDEVIE</sequence>
<dbReference type="AlphaFoldDB" id="A0A8K0XSY1"/>
<dbReference type="GO" id="GO:0008270">
    <property type="term" value="F:zinc ion binding"/>
    <property type="evidence" value="ECO:0007669"/>
    <property type="project" value="UniProtKB-KW"/>
</dbReference>
<organism evidence="13 14">
    <name type="scientific">Cristinia sonorae</name>
    <dbReference type="NCBI Taxonomy" id="1940300"/>
    <lineage>
        <taxon>Eukaryota</taxon>
        <taxon>Fungi</taxon>
        <taxon>Dikarya</taxon>
        <taxon>Basidiomycota</taxon>
        <taxon>Agaricomycotina</taxon>
        <taxon>Agaricomycetes</taxon>
        <taxon>Agaricomycetidae</taxon>
        <taxon>Agaricales</taxon>
        <taxon>Pleurotineae</taxon>
        <taxon>Stephanosporaceae</taxon>
        <taxon>Cristinia</taxon>
    </lineage>
</organism>
<keyword evidence="5" id="KW-0479">Metal-binding</keyword>
<dbReference type="Pfam" id="PF11789">
    <property type="entry name" value="zf-Nse"/>
    <property type="match status" value="1"/>
</dbReference>
<feature type="compositionally biased region" description="Basic residues" evidence="11">
    <location>
        <begin position="42"/>
        <end position="52"/>
    </location>
</feature>
<evidence type="ECO:0000256" key="3">
    <source>
        <dbReference type="ARBA" id="ARBA00008212"/>
    </source>
</evidence>
<proteinExistence type="inferred from homology"/>
<feature type="domain" description="SP-RING-type" evidence="12">
    <location>
        <begin position="237"/>
        <end position="318"/>
    </location>
</feature>
<evidence type="ECO:0000256" key="6">
    <source>
        <dbReference type="ARBA" id="ARBA00022771"/>
    </source>
</evidence>
<feature type="region of interest" description="Disordered" evidence="11">
    <location>
        <begin position="298"/>
        <end position="337"/>
    </location>
</feature>
<keyword evidence="7" id="KW-0833">Ubl conjugation pathway</keyword>
<dbReference type="InterPro" id="IPR004181">
    <property type="entry name" value="Znf_MIZ"/>
</dbReference>
<protein>
    <submittedName>
        <fullName evidence="13">Zinc-finger of the MIZ type in Nse subunit-domain-containing protein</fullName>
    </submittedName>
</protein>
<evidence type="ECO:0000313" key="14">
    <source>
        <dbReference type="Proteomes" id="UP000813824"/>
    </source>
</evidence>
<evidence type="ECO:0000256" key="2">
    <source>
        <dbReference type="ARBA" id="ARBA00004718"/>
    </source>
</evidence>
<dbReference type="GO" id="GO:0005634">
    <property type="term" value="C:nucleus"/>
    <property type="evidence" value="ECO:0007669"/>
    <property type="project" value="UniProtKB-SubCell"/>
</dbReference>
<dbReference type="OrthoDB" id="26899at2759"/>
<keyword evidence="4" id="KW-0808">Transferase</keyword>
<keyword evidence="8" id="KW-0862">Zinc</keyword>
<keyword evidence="6 10" id="KW-0863">Zinc-finger</keyword>
<dbReference type="PANTHER" id="PTHR21330:SF1">
    <property type="entry name" value="E3 SUMO-PROTEIN LIGASE NSE2"/>
    <property type="match status" value="1"/>
</dbReference>
<dbReference type="UniPathway" id="UPA00886"/>
<keyword evidence="14" id="KW-1185">Reference proteome</keyword>
<dbReference type="PANTHER" id="PTHR21330">
    <property type="entry name" value="E3 SUMO-PROTEIN LIGASE NSE2"/>
    <property type="match status" value="1"/>
</dbReference>
<evidence type="ECO:0000256" key="11">
    <source>
        <dbReference type="SAM" id="MobiDB-lite"/>
    </source>
</evidence>
<dbReference type="EMBL" id="JAEVFJ010000005">
    <property type="protein sequence ID" value="KAH8104567.1"/>
    <property type="molecule type" value="Genomic_DNA"/>
</dbReference>
<gene>
    <name evidence="13" type="ORF">BXZ70DRAFT_1005089</name>
</gene>
<evidence type="ECO:0000256" key="5">
    <source>
        <dbReference type="ARBA" id="ARBA00022723"/>
    </source>
</evidence>
<accession>A0A8K0XSY1</accession>
<evidence type="ECO:0000256" key="8">
    <source>
        <dbReference type="ARBA" id="ARBA00022833"/>
    </source>
</evidence>
<evidence type="ECO:0000256" key="7">
    <source>
        <dbReference type="ARBA" id="ARBA00022786"/>
    </source>
</evidence>
<evidence type="ECO:0000256" key="1">
    <source>
        <dbReference type="ARBA" id="ARBA00004123"/>
    </source>
</evidence>
<dbReference type="InterPro" id="IPR013083">
    <property type="entry name" value="Znf_RING/FYVE/PHD"/>
</dbReference>
<dbReference type="GO" id="GO:0000724">
    <property type="term" value="P:double-strand break repair via homologous recombination"/>
    <property type="evidence" value="ECO:0007669"/>
    <property type="project" value="InterPro"/>
</dbReference>
<dbReference type="InterPro" id="IPR026846">
    <property type="entry name" value="Nse2(Mms21)"/>
</dbReference>
<evidence type="ECO:0000256" key="4">
    <source>
        <dbReference type="ARBA" id="ARBA00022679"/>
    </source>
</evidence>